<accession>A0ABU3S2J6</accession>
<protein>
    <submittedName>
        <fullName evidence="2">ABC transporter substrate-binding protein</fullName>
    </submittedName>
</protein>
<evidence type="ECO:0000259" key="1">
    <source>
        <dbReference type="PROSITE" id="PS50983"/>
    </source>
</evidence>
<feature type="domain" description="Fe/B12 periplasmic-binding" evidence="1">
    <location>
        <begin position="66"/>
        <end position="363"/>
    </location>
</feature>
<proteinExistence type="predicted"/>
<dbReference type="Gene3D" id="3.40.50.1980">
    <property type="entry name" value="Nitrogenase molybdenum iron protein domain"/>
    <property type="match status" value="2"/>
</dbReference>
<dbReference type="InterPro" id="IPR050902">
    <property type="entry name" value="ABC_Transporter_SBP"/>
</dbReference>
<dbReference type="RefSeq" id="WP_316016920.1">
    <property type="nucleotide sequence ID" value="NZ_JAWDID010000003.1"/>
</dbReference>
<gene>
    <name evidence="2" type="ORF">RKE40_03910</name>
</gene>
<dbReference type="Proteomes" id="UP001254257">
    <property type="component" value="Unassembled WGS sequence"/>
</dbReference>
<dbReference type="EMBL" id="JAWDID010000003">
    <property type="protein sequence ID" value="MDU0339007.1"/>
    <property type="molecule type" value="Genomic_DNA"/>
</dbReference>
<dbReference type="Pfam" id="PF01497">
    <property type="entry name" value="Peripla_BP_2"/>
    <property type="match status" value="1"/>
</dbReference>
<dbReference type="PANTHER" id="PTHR30535:SF34">
    <property type="entry name" value="MOLYBDATE-BINDING PROTEIN MOLA"/>
    <property type="match status" value="1"/>
</dbReference>
<dbReference type="PANTHER" id="PTHR30535">
    <property type="entry name" value="VITAMIN B12-BINDING PROTEIN"/>
    <property type="match status" value="1"/>
</dbReference>
<name>A0ABU3S2J6_9HYPH</name>
<comment type="caution">
    <text evidence="2">The sequence shown here is derived from an EMBL/GenBank/DDBJ whole genome shotgun (WGS) entry which is preliminary data.</text>
</comment>
<keyword evidence="3" id="KW-1185">Reference proteome</keyword>
<reference evidence="2 3" key="1">
    <citation type="submission" date="2023-09" db="EMBL/GenBank/DDBJ databases">
        <title>Whole genome shotgun sequencing (WGS) of Bosea sp. ZW T0_25, isolated from stored onions (Allium cepa).</title>
        <authorList>
            <person name="Stoll D.A."/>
            <person name="Huch M."/>
        </authorList>
    </citation>
    <scope>NUCLEOTIDE SEQUENCE [LARGE SCALE GENOMIC DNA]</scope>
    <source>
        <strain evidence="2 3">ZW T0_25</strain>
    </source>
</reference>
<evidence type="ECO:0000313" key="2">
    <source>
        <dbReference type="EMBL" id="MDU0339007.1"/>
    </source>
</evidence>
<dbReference type="InterPro" id="IPR002491">
    <property type="entry name" value="ABC_transptr_periplasmic_BD"/>
</dbReference>
<dbReference type="SUPFAM" id="SSF53807">
    <property type="entry name" value="Helical backbone' metal receptor"/>
    <property type="match status" value="1"/>
</dbReference>
<sequence>MSEIHARVMWAAAASRLRSHLVALLALLAVALAPAGLPLAQEAAPGPIRVTDIAGREIVLARPAQRIVLGAWVSFDALSLLHPDPVGLLAGWAEGGANAIQPAILRERFAAIDKVPLIGRGSFESISAEAVIAQKPDLVLLSRFDAFRYGAEAPPAIAQIEAAGIPVAIVDFFLDPLRNTAPSLRILGKLLGREKQAEAFLAFYGERLAGIETRLQAAVTSRPSVFLHAFAARPECCFSAGPGTIDGFIRLAGGHNIGAEKLSAPVGQLSREFVLTRNAELYVATGISEGIDGSGFVLGPGISAERAARGLMTLLERNDLAALGAVSRRQAFGLWHLFVHTPVHIVAIEALAKWTHPDLFAGIEPQETLDEINRRFLAAPLRGTFWTGPVRPAP</sequence>
<evidence type="ECO:0000313" key="3">
    <source>
        <dbReference type="Proteomes" id="UP001254257"/>
    </source>
</evidence>
<dbReference type="PROSITE" id="PS50983">
    <property type="entry name" value="FE_B12_PBP"/>
    <property type="match status" value="1"/>
</dbReference>
<organism evidence="2 3">
    <name type="scientific">Bosea rubneri</name>
    <dbReference type="NCBI Taxonomy" id="3075434"/>
    <lineage>
        <taxon>Bacteria</taxon>
        <taxon>Pseudomonadati</taxon>
        <taxon>Pseudomonadota</taxon>
        <taxon>Alphaproteobacteria</taxon>
        <taxon>Hyphomicrobiales</taxon>
        <taxon>Boseaceae</taxon>
        <taxon>Bosea</taxon>
    </lineage>
</organism>